<dbReference type="HOGENOM" id="CLU_047941_0_0_6"/>
<gene>
    <name evidence="2" type="ORF">FPB0191_01040</name>
</gene>
<proteinExistence type="predicted"/>
<name>A0A0A7S6I1_FRIPE</name>
<evidence type="ECO:0000313" key="3">
    <source>
        <dbReference type="Proteomes" id="UP000030901"/>
    </source>
</evidence>
<accession>A0A0A7S6I1</accession>
<sequence length="458" mass="51166">MGDMAFAIASSIPPASLVVAVSEVAKAAWDMFQAKDNSPEKSQAKFQLLMGIICVIPGIGGGFRLAFKSLIRKPQYYGPVMFDVVVAILEEANRLFKMDLPLNPEKYLTQMIDVPMLQGYLDEVREKCVAELNDYTAARWLGLPEKLDGFLREISKQLATIIEDILAPAVRIAIERCIMRRKNSAKTSNTTSKNTNQGTGTTNKGNSKPTVSKSQGNLTARIRSKFNNINMNFVIGGVGEHIADYYCLEKLGWGKDHWDGHDKYRQGTWRTEPSSISLGKLNEGYKLNKNHAIGNEDGIDGFWRADPLNNQGKKYAVIEAKATTGVARPTTKYVASKLGVLKKKHEGKPIIQMDHHWVQERIKIEIAKLPKSINNDFRSGKIGNSMYTRHIIVVSLLVDPGLSHIDALLNDKSELDHTRHDGTEGIVIHKYGEPTIENIIKAKRERLENKGKKNKSKK</sequence>
<feature type="compositionally biased region" description="Low complexity" evidence="1">
    <location>
        <begin position="185"/>
        <end position="208"/>
    </location>
</feature>
<evidence type="ECO:0000256" key="1">
    <source>
        <dbReference type="SAM" id="MobiDB-lite"/>
    </source>
</evidence>
<protein>
    <submittedName>
        <fullName evidence="2">Uncharacterized protein</fullName>
    </submittedName>
</protein>
<reference evidence="2 3" key="1">
    <citation type="journal article" date="2014" name="Appl. Environ. Microbiol.">
        <title>Gut symbionts from distinct hosts exhibit genotoxic activity via divergent colibactin biosynthetic pathways.</title>
        <authorList>
            <person name="Engel P."/>
            <person name="Vizcaino M.I."/>
            <person name="Crawford J.M."/>
        </authorList>
    </citation>
    <scope>NUCLEOTIDE SEQUENCE [LARGE SCALE GENOMIC DNA]</scope>
    <source>
        <strain evidence="2 3">PEB0191</strain>
    </source>
</reference>
<feature type="region of interest" description="Disordered" evidence="1">
    <location>
        <begin position="184"/>
        <end position="216"/>
    </location>
</feature>
<evidence type="ECO:0000313" key="2">
    <source>
        <dbReference type="EMBL" id="AJA44866.1"/>
    </source>
</evidence>
<dbReference type="EMBL" id="CP009056">
    <property type="protein sequence ID" value="AJA44866.1"/>
    <property type="molecule type" value="Genomic_DNA"/>
</dbReference>
<organism evidence="2 3">
    <name type="scientific">Frischella perrara</name>
    <dbReference type="NCBI Taxonomy" id="1267021"/>
    <lineage>
        <taxon>Bacteria</taxon>
        <taxon>Pseudomonadati</taxon>
        <taxon>Pseudomonadota</taxon>
        <taxon>Gammaproteobacteria</taxon>
        <taxon>Orbales</taxon>
        <taxon>Orbaceae</taxon>
        <taxon>Frischella</taxon>
    </lineage>
</organism>
<dbReference type="OrthoDB" id="6789252at2"/>
<dbReference type="KEGG" id="fpp:FPB0191_01040"/>
<keyword evidence="3" id="KW-1185">Reference proteome</keyword>
<dbReference type="AlphaFoldDB" id="A0A0A7S6I1"/>
<dbReference type="Proteomes" id="UP000030901">
    <property type="component" value="Chromosome"/>
</dbReference>